<evidence type="ECO:0000256" key="8">
    <source>
        <dbReference type="ARBA" id="ARBA00023242"/>
    </source>
</evidence>
<dbReference type="FunFam" id="3.30.160.60:FF:000710">
    <property type="entry name" value="Zinc finger protein 768"/>
    <property type="match status" value="1"/>
</dbReference>
<dbReference type="AlphaFoldDB" id="A0A8C8BSM4"/>
<comment type="subcellular location">
    <subcellularLocation>
        <location evidence="1">Nucleus</location>
    </subcellularLocation>
</comment>
<feature type="domain" description="C2H2-type" evidence="11">
    <location>
        <begin position="381"/>
        <end position="408"/>
    </location>
</feature>
<dbReference type="PROSITE" id="PS50157">
    <property type="entry name" value="ZINC_FINGER_C2H2_2"/>
    <property type="match status" value="8"/>
</dbReference>
<feature type="domain" description="C2H2-type" evidence="11">
    <location>
        <begin position="193"/>
        <end position="220"/>
    </location>
</feature>
<keyword evidence="4 9" id="KW-0863">Zinc-finger</keyword>
<evidence type="ECO:0000259" key="11">
    <source>
        <dbReference type="PROSITE" id="PS50157"/>
    </source>
</evidence>
<feature type="domain" description="C2H2-type" evidence="11">
    <location>
        <begin position="352"/>
        <end position="380"/>
    </location>
</feature>
<dbReference type="Gene3D" id="3.30.160.60">
    <property type="entry name" value="Classic Zinc Finger"/>
    <property type="match status" value="8"/>
</dbReference>
<dbReference type="Pfam" id="PF00096">
    <property type="entry name" value="zf-C2H2"/>
    <property type="match status" value="3"/>
</dbReference>
<dbReference type="GO" id="GO:0005634">
    <property type="term" value="C:nucleus"/>
    <property type="evidence" value="ECO:0007669"/>
    <property type="project" value="UniProtKB-SubCell"/>
</dbReference>
<organism evidence="12 13">
    <name type="scientific">Otus sunia</name>
    <name type="common">Oriental scops-owl</name>
    <dbReference type="NCBI Taxonomy" id="257818"/>
    <lineage>
        <taxon>Eukaryota</taxon>
        <taxon>Metazoa</taxon>
        <taxon>Chordata</taxon>
        <taxon>Craniata</taxon>
        <taxon>Vertebrata</taxon>
        <taxon>Euteleostomi</taxon>
        <taxon>Archelosauria</taxon>
        <taxon>Archosauria</taxon>
        <taxon>Dinosauria</taxon>
        <taxon>Saurischia</taxon>
        <taxon>Theropoda</taxon>
        <taxon>Coelurosauria</taxon>
        <taxon>Aves</taxon>
        <taxon>Neognathae</taxon>
        <taxon>Neoaves</taxon>
        <taxon>Telluraves</taxon>
        <taxon>Strigiformes</taxon>
        <taxon>Strigidae</taxon>
        <taxon>Otus</taxon>
    </lineage>
</organism>
<sequence length="523" mass="59602">MKEEPELPTDDTGNITTLTCQKLYIKEEPPENPDYGKLFDPKIPLMALQGRDLKKEEDADGQHEREVIASNWVLHVKEEQQESTEFGMHYGQKPNLNAIQRIQIKEEPGVETNHQESQSPKKKQKKYFQPTKEGMLENWETSMKSFKMKVDLTKHLWTHTGERSFLCTECLKRFITKSQHKEHQRIHTGEQSHKCLDCGKNFTQKSQLIMHFWIHTGEKTYQCSSCQKRFVDKLQLVAHHQIHTGNCPFKCEVCSCGFHQKITLLKHQQVPQCQGGPAGQHRAIMDEYSMAGKKIFFCGTCRKELKKKSVLVISQRIHTGEEPFPCSMCGQCFRQKMHLTQHQQTCERPSAHVCGACGDHFGRKREMLQHHQGCHPHQAPHTCTTCGKHFNQKLGLTAHHHVHAREKETHSATEGGQLPTTLGGSHACGQNRPTLGRSPTGVGSAHVHTGEQHYPCGDCGKRFSDMSCLTVRQHIHTGDWSPPCPTCVRGFHQKISLVTHCHIHECGRDKEEAKPSSWRRGAP</sequence>
<evidence type="ECO:0000256" key="7">
    <source>
        <dbReference type="ARBA" id="ARBA00023163"/>
    </source>
</evidence>
<dbReference type="InterPro" id="IPR050636">
    <property type="entry name" value="C2H2-ZF_domain-containing"/>
</dbReference>
<evidence type="ECO:0000256" key="4">
    <source>
        <dbReference type="ARBA" id="ARBA00022771"/>
    </source>
</evidence>
<evidence type="ECO:0000256" key="6">
    <source>
        <dbReference type="ARBA" id="ARBA00023015"/>
    </source>
</evidence>
<feature type="region of interest" description="Disordered" evidence="10">
    <location>
        <begin position="409"/>
        <end position="447"/>
    </location>
</feature>
<evidence type="ECO:0000313" key="13">
    <source>
        <dbReference type="Proteomes" id="UP000694552"/>
    </source>
</evidence>
<feature type="domain" description="C2H2-type" evidence="11">
    <location>
        <begin position="324"/>
        <end position="352"/>
    </location>
</feature>
<proteinExistence type="predicted"/>
<dbReference type="SUPFAM" id="SSF57667">
    <property type="entry name" value="beta-beta-alpha zinc fingers"/>
    <property type="match status" value="6"/>
</dbReference>
<evidence type="ECO:0000313" key="12">
    <source>
        <dbReference type="Ensembl" id="ENSOSUP00000022045.1"/>
    </source>
</evidence>
<name>A0A8C8BSM4_9STRI</name>
<evidence type="ECO:0000256" key="9">
    <source>
        <dbReference type="PROSITE-ProRule" id="PRU00042"/>
    </source>
</evidence>
<dbReference type="InterPro" id="IPR013087">
    <property type="entry name" value="Znf_C2H2_type"/>
</dbReference>
<dbReference type="Ensembl" id="ENSOSUT00000022722.1">
    <property type="protein sequence ID" value="ENSOSUP00000022045.1"/>
    <property type="gene ID" value="ENSOSUG00000015211.1"/>
</dbReference>
<evidence type="ECO:0000256" key="3">
    <source>
        <dbReference type="ARBA" id="ARBA00022737"/>
    </source>
</evidence>
<dbReference type="FunFam" id="3.30.160.60:FF:000358">
    <property type="entry name" value="zinc finger protein 24"/>
    <property type="match status" value="1"/>
</dbReference>
<reference evidence="12" key="2">
    <citation type="submission" date="2025-09" db="UniProtKB">
        <authorList>
            <consortium name="Ensembl"/>
        </authorList>
    </citation>
    <scope>IDENTIFICATION</scope>
</reference>
<dbReference type="InterPro" id="IPR036236">
    <property type="entry name" value="Znf_C2H2_sf"/>
</dbReference>
<feature type="domain" description="C2H2-type" evidence="11">
    <location>
        <begin position="296"/>
        <end position="323"/>
    </location>
</feature>
<dbReference type="FunFam" id="3.30.160.60:FF:002343">
    <property type="entry name" value="Zinc finger protein 33A"/>
    <property type="match status" value="1"/>
</dbReference>
<accession>A0A8C8BSM4</accession>
<dbReference type="PANTHER" id="PTHR47772">
    <property type="entry name" value="ZINC FINGER PROTEIN 200"/>
    <property type="match status" value="1"/>
</dbReference>
<keyword evidence="6" id="KW-0805">Transcription regulation</keyword>
<dbReference type="GO" id="GO:0008270">
    <property type="term" value="F:zinc ion binding"/>
    <property type="evidence" value="ECO:0007669"/>
    <property type="project" value="UniProtKB-KW"/>
</dbReference>
<evidence type="ECO:0000256" key="1">
    <source>
        <dbReference type="ARBA" id="ARBA00004123"/>
    </source>
</evidence>
<feature type="domain" description="C2H2-type" evidence="11">
    <location>
        <begin position="454"/>
        <end position="481"/>
    </location>
</feature>
<evidence type="ECO:0000256" key="2">
    <source>
        <dbReference type="ARBA" id="ARBA00022723"/>
    </source>
</evidence>
<keyword evidence="2" id="KW-0479">Metal-binding</keyword>
<dbReference type="FunFam" id="3.30.160.60:FF:000446">
    <property type="entry name" value="Zinc finger protein"/>
    <property type="match status" value="1"/>
</dbReference>
<dbReference type="FunFam" id="3.30.160.60:FF:000478">
    <property type="entry name" value="Zinc finger protein 133"/>
    <property type="match status" value="1"/>
</dbReference>
<keyword evidence="8" id="KW-0539">Nucleus</keyword>
<evidence type="ECO:0000256" key="5">
    <source>
        <dbReference type="ARBA" id="ARBA00022833"/>
    </source>
</evidence>
<protein>
    <recommendedName>
        <fullName evidence="11">C2H2-type domain-containing protein</fullName>
    </recommendedName>
</protein>
<dbReference type="PROSITE" id="PS00028">
    <property type="entry name" value="ZINC_FINGER_C2H2_1"/>
    <property type="match status" value="6"/>
</dbReference>
<dbReference type="Proteomes" id="UP000694552">
    <property type="component" value="Unplaced"/>
</dbReference>
<evidence type="ECO:0000256" key="10">
    <source>
        <dbReference type="SAM" id="MobiDB-lite"/>
    </source>
</evidence>
<dbReference type="PANTHER" id="PTHR47772:SF13">
    <property type="entry name" value="GASTRULA ZINC FINGER PROTEIN XLCGF49.1-LIKE-RELATED"/>
    <property type="match status" value="1"/>
</dbReference>
<feature type="domain" description="C2H2-type" evidence="11">
    <location>
        <begin position="165"/>
        <end position="192"/>
    </location>
</feature>
<keyword evidence="7" id="KW-0804">Transcription</keyword>
<keyword evidence="13" id="KW-1185">Reference proteome</keyword>
<keyword evidence="3" id="KW-0677">Repeat</keyword>
<feature type="compositionally biased region" description="Polar residues" evidence="10">
    <location>
        <begin position="412"/>
        <end position="423"/>
    </location>
</feature>
<feature type="region of interest" description="Disordered" evidence="10">
    <location>
        <begin position="109"/>
        <end position="130"/>
    </location>
</feature>
<feature type="domain" description="C2H2-type" evidence="11">
    <location>
        <begin position="221"/>
        <end position="248"/>
    </location>
</feature>
<keyword evidence="5" id="KW-0862">Zinc</keyword>
<dbReference type="SMART" id="SM00355">
    <property type="entry name" value="ZnF_C2H2"/>
    <property type="match status" value="9"/>
</dbReference>
<reference evidence="12" key="1">
    <citation type="submission" date="2025-08" db="UniProtKB">
        <authorList>
            <consortium name="Ensembl"/>
        </authorList>
    </citation>
    <scope>IDENTIFICATION</scope>
</reference>